<evidence type="ECO:0000256" key="4">
    <source>
        <dbReference type="PROSITE-ProRule" id="PRU00023"/>
    </source>
</evidence>
<name>A0A2P6TYA2_CHLSO</name>
<dbReference type="InterPro" id="IPR002110">
    <property type="entry name" value="Ankyrin_rpt"/>
</dbReference>
<comment type="subcellular location">
    <subcellularLocation>
        <location evidence="1">Cytoplasm</location>
        <location evidence="1">Cytoskeleton</location>
        <location evidence="1">Cilium axoneme</location>
    </subcellularLocation>
</comment>
<dbReference type="GO" id="GO:0005930">
    <property type="term" value="C:axoneme"/>
    <property type="evidence" value="ECO:0007669"/>
    <property type="project" value="UniProtKB-SubCell"/>
</dbReference>
<protein>
    <submittedName>
        <fullName evidence="6">Ankyrin PH and SEC7 domain containing secG-like</fullName>
    </submittedName>
</protein>
<dbReference type="InterPro" id="IPR051637">
    <property type="entry name" value="Ank_repeat_dom-contain_49"/>
</dbReference>
<proteinExistence type="predicted"/>
<dbReference type="Pfam" id="PF00023">
    <property type="entry name" value="Ank"/>
    <property type="match status" value="1"/>
</dbReference>
<dbReference type="PROSITE" id="PS50297">
    <property type="entry name" value="ANK_REP_REGION"/>
    <property type="match status" value="2"/>
</dbReference>
<feature type="compositionally biased region" description="Basic and acidic residues" evidence="5">
    <location>
        <begin position="630"/>
        <end position="639"/>
    </location>
</feature>
<dbReference type="SUPFAM" id="SSF48403">
    <property type="entry name" value="Ankyrin repeat"/>
    <property type="match status" value="1"/>
</dbReference>
<sequence>MLATCSEDAAPSAASFGDLPDEVLALVASVGLTEAHDAASFAAASKRCTAVCRAAPLRLAVAVAPGASPQDEQAAARATLQQLCASFPGTAELDLRGSPLEDGDVAHALRTLPALSVLQLSGCKKLTPTLTADLLFARAPGTSGAGQGGLRCVTLQRCFQLTAAALSDVLAAAARPGSRLAAAALSHLSLASWPAVGQAPPPPGQLRVLALHNCDKLGPRALEALSQACPRLEVLMLGGSVLLPEQPAAAADEAAAGGGDSGSDAVDSANNCPAADGLPQRFFDAVLAVLQGEDAAPALCSGFAAHVAGVAAQLAALVARLPHLQVLELTFGLPGLAAALQHLAATEPELLAGRAQAVAVWDLCTATSVADALAWRRAVRARWCAAGGRGAVAPSDAAALLHAAVNCSSGGRQTPLHAAADDCDTTQLQALLELGAQVDARDRSGATALFAACEAGRTRAVECLLAAGASATQRNSAGEAPLYIAALKGWERIVDLLLAHFKQRGVSWQAQRLYDGDGWTPLMAAAVGGRTAIVLKLLAAAGQEAAQLVGCVNRYGQSAVHIAARKGSPALLRSLVDAGGASALLTADCEGKTAAEIARRNGNGSAMHVLLREQQQLARDKQRGSVPTVERPRPNNDHRHQQHPPQRWVGRRLQQRKGSNSGSSGSAGH</sequence>
<keyword evidence="7" id="KW-1185">Reference proteome</keyword>
<dbReference type="EMBL" id="LHPG02000004">
    <property type="protein sequence ID" value="PRW59036.1"/>
    <property type="molecule type" value="Genomic_DNA"/>
</dbReference>
<evidence type="ECO:0000313" key="7">
    <source>
        <dbReference type="Proteomes" id="UP000239899"/>
    </source>
</evidence>
<keyword evidence="3 4" id="KW-0040">ANK repeat</keyword>
<comment type="caution">
    <text evidence="6">The sequence shown here is derived from an EMBL/GenBank/DDBJ whole genome shotgun (WGS) entry which is preliminary data.</text>
</comment>
<feature type="repeat" description="ANK" evidence="4">
    <location>
        <begin position="411"/>
        <end position="443"/>
    </location>
</feature>
<dbReference type="Proteomes" id="UP000239899">
    <property type="component" value="Unassembled WGS sequence"/>
</dbReference>
<dbReference type="Gene3D" id="3.80.10.10">
    <property type="entry name" value="Ribonuclease Inhibitor"/>
    <property type="match status" value="1"/>
</dbReference>
<reference evidence="6 7" key="1">
    <citation type="journal article" date="2018" name="Plant J.">
        <title>Genome sequences of Chlorella sorokiniana UTEX 1602 and Micractinium conductrix SAG 241.80: implications to maltose excretion by a green alga.</title>
        <authorList>
            <person name="Arriola M.B."/>
            <person name="Velmurugan N."/>
            <person name="Zhang Y."/>
            <person name="Plunkett M.H."/>
            <person name="Hondzo H."/>
            <person name="Barney B.M."/>
        </authorList>
    </citation>
    <scope>NUCLEOTIDE SEQUENCE [LARGE SCALE GENOMIC DNA]</scope>
    <source>
        <strain evidence="7">UTEX 1602</strain>
    </source>
</reference>
<dbReference type="PROSITE" id="PS50088">
    <property type="entry name" value="ANK_REPEAT"/>
    <property type="match status" value="3"/>
</dbReference>
<evidence type="ECO:0000313" key="6">
    <source>
        <dbReference type="EMBL" id="PRW59036.1"/>
    </source>
</evidence>
<dbReference type="OrthoDB" id="7729168at2759"/>
<organism evidence="6 7">
    <name type="scientific">Chlorella sorokiniana</name>
    <name type="common">Freshwater green alga</name>
    <dbReference type="NCBI Taxonomy" id="3076"/>
    <lineage>
        <taxon>Eukaryota</taxon>
        <taxon>Viridiplantae</taxon>
        <taxon>Chlorophyta</taxon>
        <taxon>core chlorophytes</taxon>
        <taxon>Trebouxiophyceae</taxon>
        <taxon>Chlorellales</taxon>
        <taxon>Chlorellaceae</taxon>
        <taxon>Chlorella clade</taxon>
        <taxon>Chlorella</taxon>
    </lineage>
</organism>
<dbReference type="Pfam" id="PF12796">
    <property type="entry name" value="Ank_2"/>
    <property type="match status" value="1"/>
</dbReference>
<evidence type="ECO:0000256" key="5">
    <source>
        <dbReference type="SAM" id="MobiDB-lite"/>
    </source>
</evidence>
<accession>A0A2P6TYA2</accession>
<feature type="repeat" description="ANK" evidence="4">
    <location>
        <begin position="555"/>
        <end position="579"/>
    </location>
</feature>
<dbReference type="SUPFAM" id="SSF52047">
    <property type="entry name" value="RNI-like"/>
    <property type="match status" value="1"/>
</dbReference>
<dbReference type="InterPro" id="IPR036770">
    <property type="entry name" value="Ankyrin_rpt-contain_sf"/>
</dbReference>
<feature type="region of interest" description="Disordered" evidence="5">
    <location>
        <begin position="616"/>
        <end position="669"/>
    </location>
</feature>
<evidence type="ECO:0000256" key="3">
    <source>
        <dbReference type="ARBA" id="ARBA00023043"/>
    </source>
</evidence>
<dbReference type="PANTHER" id="PTHR24180:SF45">
    <property type="entry name" value="POLY [ADP-RIBOSE] POLYMERASE TANKYRASE"/>
    <property type="match status" value="1"/>
</dbReference>
<gene>
    <name evidence="6" type="ORF">C2E21_2273</name>
</gene>
<keyword evidence="2" id="KW-0677">Repeat</keyword>
<feature type="repeat" description="ANK" evidence="4">
    <location>
        <begin position="444"/>
        <end position="476"/>
    </location>
</feature>
<dbReference type="Gene3D" id="1.25.40.20">
    <property type="entry name" value="Ankyrin repeat-containing domain"/>
    <property type="match status" value="2"/>
</dbReference>
<dbReference type="PANTHER" id="PTHR24180">
    <property type="entry name" value="CYCLIN-DEPENDENT KINASE INHIBITOR 2C-RELATED"/>
    <property type="match status" value="1"/>
</dbReference>
<evidence type="ECO:0000256" key="1">
    <source>
        <dbReference type="ARBA" id="ARBA00004430"/>
    </source>
</evidence>
<dbReference type="InterPro" id="IPR032675">
    <property type="entry name" value="LRR_dom_sf"/>
</dbReference>
<feature type="compositionally biased region" description="Low complexity" evidence="5">
    <location>
        <begin position="658"/>
        <end position="669"/>
    </location>
</feature>
<dbReference type="AlphaFoldDB" id="A0A2P6TYA2"/>
<evidence type="ECO:0000256" key="2">
    <source>
        <dbReference type="ARBA" id="ARBA00022737"/>
    </source>
</evidence>
<dbReference type="SMART" id="SM00248">
    <property type="entry name" value="ANK"/>
    <property type="match status" value="6"/>
</dbReference>
<dbReference type="STRING" id="3076.A0A2P6TYA2"/>